<dbReference type="SMART" id="SM00357">
    <property type="entry name" value="CSP"/>
    <property type="match status" value="1"/>
</dbReference>
<dbReference type="Pfam" id="PF07498">
    <property type="entry name" value="Rho_N"/>
    <property type="match status" value="1"/>
</dbReference>
<dbReference type="InterPro" id="IPR036269">
    <property type="entry name" value="Rho_N_sf"/>
</dbReference>
<dbReference type="Gene3D" id="3.40.50.300">
    <property type="entry name" value="P-loop containing nucleotide triphosphate hydrolases"/>
    <property type="match status" value="1"/>
</dbReference>
<organism evidence="13 14">
    <name type="scientific">Candidatus Desulfobia pelagia</name>
    <dbReference type="NCBI Taxonomy" id="2841692"/>
    <lineage>
        <taxon>Bacteria</taxon>
        <taxon>Pseudomonadati</taxon>
        <taxon>Thermodesulfobacteriota</taxon>
        <taxon>Desulfobulbia</taxon>
        <taxon>Desulfobulbales</taxon>
        <taxon>Desulfobulbaceae</taxon>
        <taxon>Candidatus Desulfobia</taxon>
    </lineage>
</organism>
<keyword evidence="3 9" id="KW-0378">Hydrolase</keyword>
<dbReference type="Pfam" id="PF07497">
    <property type="entry name" value="Rho_RNA_bind"/>
    <property type="match status" value="1"/>
</dbReference>
<evidence type="ECO:0000256" key="5">
    <source>
        <dbReference type="ARBA" id="ARBA00022840"/>
    </source>
</evidence>
<dbReference type="InterPro" id="IPR003593">
    <property type="entry name" value="AAA+_ATPase"/>
</dbReference>
<dbReference type="GO" id="GO:0006353">
    <property type="term" value="P:DNA-templated transcription termination"/>
    <property type="evidence" value="ECO:0007669"/>
    <property type="project" value="UniProtKB-UniRule"/>
</dbReference>
<evidence type="ECO:0000313" key="14">
    <source>
        <dbReference type="Proteomes" id="UP000614424"/>
    </source>
</evidence>
<dbReference type="GO" id="GO:0004386">
    <property type="term" value="F:helicase activity"/>
    <property type="evidence" value="ECO:0007669"/>
    <property type="project" value="UniProtKB-UniRule"/>
</dbReference>
<dbReference type="CDD" id="cd01128">
    <property type="entry name" value="rho_factor_C"/>
    <property type="match status" value="1"/>
</dbReference>
<dbReference type="InterPro" id="IPR027417">
    <property type="entry name" value="P-loop_NTPase"/>
</dbReference>
<feature type="binding site" evidence="9">
    <location>
        <begin position="169"/>
        <end position="174"/>
    </location>
    <ligand>
        <name>ATP</name>
        <dbReference type="ChEBI" id="CHEBI:30616"/>
    </ligand>
</feature>
<accession>A0A8J6TF88</accession>
<dbReference type="SMART" id="SM00382">
    <property type="entry name" value="AAA"/>
    <property type="match status" value="1"/>
</dbReference>
<dbReference type="AlphaFoldDB" id="A0A8J6TF88"/>
<evidence type="ECO:0000256" key="1">
    <source>
        <dbReference type="ARBA" id="ARBA00022472"/>
    </source>
</evidence>
<evidence type="ECO:0000256" key="11">
    <source>
        <dbReference type="PROSITE-ProRule" id="PRU01203"/>
    </source>
</evidence>
<keyword evidence="1 9" id="KW-0806">Transcription termination</keyword>
<dbReference type="SUPFAM" id="SSF52540">
    <property type="entry name" value="P-loop containing nucleoside triphosphate hydrolases"/>
    <property type="match status" value="1"/>
</dbReference>
<comment type="subunit">
    <text evidence="9">Homohexamer. The homohexamer assembles into an open ring structure.</text>
</comment>
<dbReference type="InterPro" id="IPR004665">
    <property type="entry name" value="Term_rho"/>
</dbReference>
<dbReference type="Pfam" id="PF00006">
    <property type="entry name" value="ATP-synt_ab"/>
    <property type="match status" value="1"/>
</dbReference>
<dbReference type="GO" id="GO:0008186">
    <property type="term" value="F:ATP-dependent activity, acting on RNA"/>
    <property type="evidence" value="ECO:0007669"/>
    <property type="project" value="UniProtKB-UniRule"/>
</dbReference>
<sequence>MDLSELKLKKIEELTKLAKQLKIEGFSSMLKQELIFAITQAQTRDMEKDGVVKGKGVLEVLQDGFGFLRAPDYNYLPGPDDIYVSPSQIRRLNLRTGDTVEGMVRPPKESERYFALLKVNKVNFDSPERAKNKTLFSNLTPLHPNEQIILERDPANYSMRLMDMMSPIGKGQRGLIVAPPRTGKTVLIKDIANSITKNHKEVILIVLLIDERPEEVTDMARSVDAEVISSTFDEPPQRHIQVAEMVIEKARRLVEHKKDVVVLLDSITRLARAYNIVIPASGKILSGGVDSNALHRPKRFFGAARNIEEGGSLTIIASALVETGSRMDEVIFEEFKGTGNMEIILDRKMADRRIFPSMDMNRSGTRKEELLLDPEVLNKAWILRKLLSTMNPADAMEFLLSKMKGTKSNEDFFNSMNS</sequence>
<evidence type="ECO:0000256" key="8">
    <source>
        <dbReference type="ARBA" id="ARBA00023163"/>
    </source>
</evidence>
<dbReference type="SUPFAM" id="SSF50249">
    <property type="entry name" value="Nucleic acid-binding proteins"/>
    <property type="match status" value="1"/>
</dbReference>
<dbReference type="SMART" id="SM00959">
    <property type="entry name" value="Rho_N"/>
    <property type="match status" value="1"/>
</dbReference>
<dbReference type="GO" id="GO:0005829">
    <property type="term" value="C:cytosol"/>
    <property type="evidence" value="ECO:0007669"/>
    <property type="project" value="UniProtKB-ARBA"/>
</dbReference>
<gene>
    <name evidence="9 13" type="primary">rho</name>
    <name evidence="13" type="ORF">H8E41_04095</name>
</gene>
<evidence type="ECO:0000313" key="13">
    <source>
        <dbReference type="EMBL" id="MBC8317062.1"/>
    </source>
</evidence>
<dbReference type="InterPro" id="IPR011129">
    <property type="entry name" value="CSD"/>
</dbReference>
<feature type="binding site" evidence="9">
    <location>
        <begin position="181"/>
        <end position="186"/>
    </location>
    <ligand>
        <name>ATP</name>
        <dbReference type="ChEBI" id="CHEBI:30616"/>
    </ligand>
</feature>
<evidence type="ECO:0000256" key="6">
    <source>
        <dbReference type="ARBA" id="ARBA00022884"/>
    </source>
</evidence>
<dbReference type="SUPFAM" id="SSF68912">
    <property type="entry name" value="Rho N-terminal domain-like"/>
    <property type="match status" value="1"/>
</dbReference>
<comment type="similarity">
    <text evidence="9 11">Belongs to the Rho family.</text>
</comment>
<evidence type="ECO:0000256" key="3">
    <source>
        <dbReference type="ARBA" id="ARBA00022801"/>
    </source>
</evidence>
<dbReference type="InterPro" id="IPR041703">
    <property type="entry name" value="Rho_factor_ATP-bd"/>
</dbReference>
<dbReference type="GO" id="GO:0005524">
    <property type="term" value="F:ATP binding"/>
    <property type="evidence" value="ECO:0007669"/>
    <property type="project" value="UniProtKB-UniRule"/>
</dbReference>
<feature type="domain" description="Rho RNA-BD" evidence="12">
    <location>
        <begin position="51"/>
        <end position="126"/>
    </location>
</feature>
<evidence type="ECO:0000256" key="4">
    <source>
        <dbReference type="ARBA" id="ARBA00022806"/>
    </source>
</evidence>
<dbReference type="EC" id="3.6.4.-" evidence="9 10"/>
<comment type="caution">
    <text evidence="9">Lacks conserved residue(s) required for the propagation of feature annotation.</text>
</comment>
<comment type="function">
    <text evidence="9">Facilitates transcription termination by a mechanism that involves Rho binding to the nascent RNA, activation of Rho's RNA-dependent ATPase activity, and release of the mRNA from the DNA template.</text>
</comment>
<proteinExistence type="inferred from homology"/>
<dbReference type="PROSITE" id="PS51856">
    <property type="entry name" value="RHO_RNA_BD"/>
    <property type="match status" value="1"/>
</dbReference>
<dbReference type="NCBIfam" id="TIGR00767">
    <property type="entry name" value="rho"/>
    <property type="match status" value="1"/>
</dbReference>
<reference evidence="13 14" key="1">
    <citation type="submission" date="2020-08" db="EMBL/GenBank/DDBJ databases">
        <title>Bridging the membrane lipid divide: bacteria of the FCB group superphylum have the potential to synthesize archaeal ether lipids.</title>
        <authorList>
            <person name="Villanueva L."/>
            <person name="Von Meijenfeldt F.A.B."/>
            <person name="Westbye A.B."/>
            <person name="Yadav S."/>
            <person name="Hopmans E.C."/>
            <person name="Dutilh B.E."/>
            <person name="Sinninghe Damste J.S."/>
        </authorList>
    </citation>
    <scope>NUCLEOTIDE SEQUENCE [LARGE SCALE GENOMIC DNA]</scope>
    <source>
        <strain evidence="13">NIOZ-UU47</strain>
    </source>
</reference>
<keyword evidence="2 9" id="KW-0547">Nucleotide-binding</keyword>
<dbReference type="GO" id="GO:0016787">
    <property type="term" value="F:hydrolase activity"/>
    <property type="evidence" value="ECO:0007669"/>
    <property type="project" value="UniProtKB-KW"/>
</dbReference>
<keyword evidence="6 9" id="KW-0694">RNA-binding</keyword>
<dbReference type="FunFam" id="3.40.50.300:FF:000072">
    <property type="entry name" value="Transcription termination factor Rho"/>
    <property type="match status" value="1"/>
</dbReference>
<keyword evidence="5 9" id="KW-0067">ATP-binding</keyword>
<dbReference type="EMBL" id="JACNJZ010000068">
    <property type="protein sequence ID" value="MBC8317062.1"/>
    <property type="molecule type" value="Genomic_DNA"/>
</dbReference>
<dbReference type="PANTHER" id="PTHR46425">
    <property type="entry name" value="TRANSCRIPTION TERMINATION FACTOR RHO"/>
    <property type="match status" value="1"/>
</dbReference>
<dbReference type="InterPro" id="IPR000194">
    <property type="entry name" value="ATPase_F1/V1/A1_a/bsu_nucl-bd"/>
</dbReference>
<dbReference type="InterPro" id="IPR011113">
    <property type="entry name" value="Rho_RNA-bd"/>
</dbReference>
<evidence type="ECO:0000256" key="9">
    <source>
        <dbReference type="HAMAP-Rule" id="MF_01884"/>
    </source>
</evidence>
<dbReference type="CDD" id="cd04459">
    <property type="entry name" value="Rho_CSD"/>
    <property type="match status" value="1"/>
</dbReference>
<dbReference type="PANTHER" id="PTHR46425:SF1">
    <property type="entry name" value="TRANSCRIPTION TERMINATION FACTOR RHO"/>
    <property type="match status" value="1"/>
</dbReference>
<dbReference type="Proteomes" id="UP000614424">
    <property type="component" value="Unassembled WGS sequence"/>
</dbReference>
<dbReference type="NCBIfam" id="NF006886">
    <property type="entry name" value="PRK09376.1"/>
    <property type="match status" value="1"/>
</dbReference>
<dbReference type="GO" id="GO:0003723">
    <property type="term" value="F:RNA binding"/>
    <property type="evidence" value="ECO:0007669"/>
    <property type="project" value="UniProtKB-UniRule"/>
</dbReference>
<evidence type="ECO:0000256" key="7">
    <source>
        <dbReference type="ARBA" id="ARBA00023015"/>
    </source>
</evidence>
<evidence type="ECO:0000256" key="2">
    <source>
        <dbReference type="ARBA" id="ARBA00022741"/>
    </source>
</evidence>
<name>A0A8J6TF88_9BACT</name>
<evidence type="ECO:0000256" key="10">
    <source>
        <dbReference type="NCBIfam" id="TIGR00767"/>
    </source>
</evidence>
<protein>
    <recommendedName>
        <fullName evidence="9 10">Transcription termination factor Rho</fullName>
        <ecNumber evidence="9 10">3.6.4.-</ecNumber>
    </recommendedName>
    <alternativeName>
        <fullName evidence="9">ATP-dependent helicase Rho</fullName>
    </alternativeName>
</protein>
<dbReference type="InterPro" id="IPR011112">
    <property type="entry name" value="Rho-like_N"/>
</dbReference>
<dbReference type="Gene3D" id="2.40.50.140">
    <property type="entry name" value="Nucleic acid-binding proteins"/>
    <property type="match status" value="1"/>
</dbReference>
<feature type="binding site" evidence="9">
    <location>
        <position position="212"/>
    </location>
    <ligand>
        <name>ATP</name>
        <dbReference type="ChEBI" id="CHEBI:30616"/>
    </ligand>
</feature>
<comment type="caution">
    <text evidence="13">The sequence shown here is derived from an EMBL/GenBank/DDBJ whole genome shotgun (WGS) entry which is preliminary data.</text>
</comment>
<dbReference type="HAMAP" id="MF_01884">
    <property type="entry name" value="Rho"/>
    <property type="match status" value="1"/>
</dbReference>
<keyword evidence="4 9" id="KW-0347">Helicase</keyword>
<evidence type="ECO:0000259" key="12">
    <source>
        <dbReference type="PROSITE" id="PS51856"/>
    </source>
</evidence>
<keyword evidence="8 9" id="KW-0804">Transcription</keyword>
<dbReference type="InterPro" id="IPR012340">
    <property type="entry name" value="NA-bd_OB-fold"/>
</dbReference>
<keyword evidence="7 9" id="KW-0805">Transcription regulation</keyword>